<protein>
    <submittedName>
        <fullName evidence="4">Fatty acid desaturase</fullName>
    </submittedName>
</protein>
<dbReference type="InterPro" id="IPR005804">
    <property type="entry name" value="FA_desaturase_dom"/>
</dbReference>
<feature type="compositionally biased region" description="Polar residues" evidence="1">
    <location>
        <begin position="286"/>
        <end position="303"/>
    </location>
</feature>
<feature type="transmembrane region" description="Helical" evidence="2">
    <location>
        <begin position="12"/>
        <end position="30"/>
    </location>
</feature>
<accession>A0ABY9WW01</accession>
<name>A0ABY9WW01_9BACT</name>
<feature type="domain" description="Fatty acid desaturase" evidence="3">
    <location>
        <begin position="32"/>
        <end position="250"/>
    </location>
</feature>
<dbReference type="Pfam" id="PF00487">
    <property type="entry name" value="FA_desaturase"/>
    <property type="match status" value="1"/>
</dbReference>
<feature type="transmembrane region" description="Helical" evidence="2">
    <location>
        <begin position="144"/>
        <end position="164"/>
    </location>
</feature>
<reference evidence="4 5" key="1">
    <citation type="submission" date="2019-08" db="EMBL/GenBank/DDBJ databases">
        <title>Archangium and Cystobacter genomes.</title>
        <authorList>
            <person name="Chen I.-C.K."/>
            <person name="Wielgoss S."/>
        </authorList>
    </citation>
    <scope>NUCLEOTIDE SEQUENCE [LARGE SCALE GENOMIC DNA]</scope>
    <source>
        <strain evidence="4 5">Cbm 6</strain>
    </source>
</reference>
<feature type="transmembrane region" description="Helical" evidence="2">
    <location>
        <begin position="36"/>
        <end position="54"/>
    </location>
</feature>
<sequence>MTLFRHPEDRIPVLLFTCMFALDLTVFFTANNWWLPILWLALGIIPKGWISAWNHHHQHVTMFRHALPNRLLEIMFGFQTGITSHAWFLHHVLGHHRNYLDQEKDESRWMRPDGTAMGELEYSLSTALTAYPRAFKVGLKHPKALRIFLGMGALQVALLGLLFWHNWYNALFVFLLPMCVSLYVTAWATYFHHSGLVTKEHAEASYNILHRGYNLMTGNLGYHTAHHTKHGLHWSKLPELHAQMARDIPPTLYRQPGIPFVWSGSEDKVVLSTEQVESLAQPASARASSSHTPTESQLNDATA</sequence>
<evidence type="ECO:0000256" key="2">
    <source>
        <dbReference type="SAM" id="Phobius"/>
    </source>
</evidence>
<dbReference type="RefSeq" id="WP_395823938.1">
    <property type="nucleotide sequence ID" value="NZ_CP043494.1"/>
</dbReference>
<evidence type="ECO:0000259" key="3">
    <source>
        <dbReference type="Pfam" id="PF00487"/>
    </source>
</evidence>
<dbReference type="EMBL" id="CP043494">
    <property type="protein sequence ID" value="WNG46986.1"/>
    <property type="molecule type" value="Genomic_DNA"/>
</dbReference>
<dbReference type="Proteomes" id="UP001611383">
    <property type="component" value="Chromosome"/>
</dbReference>
<proteinExistence type="predicted"/>
<evidence type="ECO:0000256" key="1">
    <source>
        <dbReference type="SAM" id="MobiDB-lite"/>
    </source>
</evidence>
<organism evidence="4 5">
    <name type="scientific">Archangium minus</name>
    <dbReference type="NCBI Taxonomy" id="83450"/>
    <lineage>
        <taxon>Bacteria</taxon>
        <taxon>Pseudomonadati</taxon>
        <taxon>Myxococcota</taxon>
        <taxon>Myxococcia</taxon>
        <taxon>Myxococcales</taxon>
        <taxon>Cystobacterineae</taxon>
        <taxon>Archangiaceae</taxon>
        <taxon>Archangium</taxon>
    </lineage>
</organism>
<keyword evidence="2" id="KW-1133">Transmembrane helix</keyword>
<feature type="region of interest" description="Disordered" evidence="1">
    <location>
        <begin position="280"/>
        <end position="303"/>
    </location>
</feature>
<feature type="transmembrane region" description="Helical" evidence="2">
    <location>
        <begin position="170"/>
        <end position="191"/>
    </location>
</feature>
<gene>
    <name evidence="4" type="ORF">F0U60_24795</name>
</gene>
<keyword evidence="2" id="KW-0472">Membrane</keyword>
<evidence type="ECO:0000313" key="4">
    <source>
        <dbReference type="EMBL" id="WNG46986.1"/>
    </source>
</evidence>
<keyword evidence="2" id="KW-0812">Transmembrane</keyword>
<keyword evidence="5" id="KW-1185">Reference proteome</keyword>
<evidence type="ECO:0000313" key="5">
    <source>
        <dbReference type="Proteomes" id="UP001611383"/>
    </source>
</evidence>